<dbReference type="PANTHER" id="PTHR24422">
    <property type="entry name" value="CHEMOTAXIS PROTEIN METHYLTRANSFERASE"/>
    <property type="match status" value="1"/>
</dbReference>
<dbReference type="Pfam" id="PF01739">
    <property type="entry name" value="CheR"/>
    <property type="match status" value="1"/>
</dbReference>
<dbReference type="InterPro" id="IPR022642">
    <property type="entry name" value="CheR_C"/>
</dbReference>
<keyword evidence="2" id="KW-0808">Transferase</keyword>
<dbReference type="GO" id="GO:0008757">
    <property type="term" value="F:S-adenosylmethionine-dependent methyltransferase activity"/>
    <property type="evidence" value="ECO:0007669"/>
    <property type="project" value="InterPro"/>
</dbReference>
<organism evidence="2 3">
    <name type="scientific">Candidatus Methylospira mobilis</name>
    <dbReference type="NCBI Taxonomy" id="1808979"/>
    <lineage>
        <taxon>Bacteria</taxon>
        <taxon>Pseudomonadati</taxon>
        <taxon>Pseudomonadota</taxon>
        <taxon>Gammaproteobacteria</taxon>
        <taxon>Methylococcales</taxon>
        <taxon>Methylococcaceae</taxon>
        <taxon>Candidatus Methylospira</taxon>
    </lineage>
</organism>
<keyword evidence="2" id="KW-0489">Methyltransferase</keyword>
<proteinExistence type="predicted"/>
<dbReference type="AlphaFoldDB" id="A0A5Q0BPM3"/>
<dbReference type="InterPro" id="IPR022641">
    <property type="entry name" value="CheR_N"/>
</dbReference>
<evidence type="ECO:0000313" key="2">
    <source>
        <dbReference type="EMBL" id="QFY45142.1"/>
    </source>
</evidence>
<gene>
    <name evidence="2" type="ORF">F6R98_15500</name>
</gene>
<dbReference type="InParanoid" id="A0A5Q0BPM3"/>
<dbReference type="Gene3D" id="3.40.50.150">
    <property type="entry name" value="Vaccinia Virus protein VP39"/>
    <property type="match status" value="1"/>
</dbReference>
<dbReference type="Proteomes" id="UP000325755">
    <property type="component" value="Chromosome"/>
</dbReference>
<accession>A0A5Q0BPM3</accession>
<dbReference type="OrthoDB" id="9816309at2"/>
<dbReference type="InterPro" id="IPR050903">
    <property type="entry name" value="Bact_Chemotaxis_MeTrfase"/>
</dbReference>
<keyword evidence="3" id="KW-1185">Reference proteome</keyword>
<dbReference type="InterPro" id="IPR000780">
    <property type="entry name" value="CheR_MeTrfase"/>
</dbReference>
<protein>
    <submittedName>
        <fullName evidence="2">Protein-glutamate O-methyltransferase CheR</fullName>
    </submittedName>
</protein>
<dbReference type="Pfam" id="PF03705">
    <property type="entry name" value="CheR_N"/>
    <property type="match status" value="1"/>
</dbReference>
<evidence type="ECO:0000259" key="1">
    <source>
        <dbReference type="PROSITE" id="PS50123"/>
    </source>
</evidence>
<feature type="domain" description="CheR-type methyltransferase" evidence="1">
    <location>
        <begin position="1"/>
        <end position="273"/>
    </location>
</feature>
<evidence type="ECO:0000313" key="3">
    <source>
        <dbReference type="Proteomes" id="UP000325755"/>
    </source>
</evidence>
<dbReference type="EMBL" id="CP044205">
    <property type="protein sequence ID" value="QFY45142.1"/>
    <property type="molecule type" value="Genomic_DNA"/>
</dbReference>
<sequence>MEESRIQDIEIHLFLDALFRRYGYDFRHYAKASLKRRVLATLAATPYSTLAELIPRLLRDEDYLAEVIAQLSVPVTEMFRDPHVFKALRENVLPVLKTHPRFNVWQAGCATGEEVYSLAIMLDEEGLLERAQIYATDINEKALHNAEDGIFSMQSLPEYQRNYQHAGGRARFSDYYVANAGFFRIHERLRSRIVFAHHNLVSDGVFCEVQLILCRNVLIYFDNELQKHVLGLFHESLARSGFLCLGTRESLRTVEAQSLFAPVDRVAMIYRKNGIHA</sequence>
<dbReference type="SMART" id="SM00138">
    <property type="entry name" value="MeTrc"/>
    <property type="match status" value="1"/>
</dbReference>
<dbReference type="InterPro" id="IPR029063">
    <property type="entry name" value="SAM-dependent_MTases_sf"/>
</dbReference>
<dbReference type="GO" id="GO:0032259">
    <property type="term" value="P:methylation"/>
    <property type="evidence" value="ECO:0007669"/>
    <property type="project" value="UniProtKB-KW"/>
</dbReference>
<dbReference type="PRINTS" id="PR00996">
    <property type="entry name" value="CHERMTFRASE"/>
</dbReference>
<reference evidence="2 3" key="1">
    <citation type="submission" date="2019-09" db="EMBL/GenBank/DDBJ databases">
        <title>Ecophysiology of the spiral-shaped methanotroph Methylospira mobilis as revealed by the complete genome sequence.</title>
        <authorList>
            <person name="Oshkin I.Y."/>
            <person name="Dedysh S.N."/>
            <person name="Miroshnikov K."/>
            <person name="Danilova O.V."/>
            <person name="Hakobyan A."/>
            <person name="Liesack W."/>
        </authorList>
    </citation>
    <scope>NUCLEOTIDE SEQUENCE [LARGE SCALE GENOMIC DNA]</scope>
    <source>
        <strain evidence="2 3">Shm1</strain>
    </source>
</reference>
<dbReference type="SUPFAM" id="SSF47757">
    <property type="entry name" value="Chemotaxis receptor methyltransferase CheR, N-terminal domain"/>
    <property type="match status" value="1"/>
</dbReference>
<dbReference type="PROSITE" id="PS50123">
    <property type="entry name" value="CHER"/>
    <property type="match status" value="1"/>
</dbReference>
<dbReference type="SUPFAM" id="SSF53335">
    <property type="entry name" value="S-adenosyl-L-methionine-dependent methyltransferases"/>
    <property type="match status" value="1"/>
</dbReference>
<dbReference type="PANTHER" id="PTHR24422:SF8">
    <property type="entry name" value="CHEMOTAXIS PROTEIN"/>
    <property type="match status" value="1"/>
</dbReference>
<name>A0A5Q0BPM3_9GAMM</name>
<dbReference type="KEGG" id="mmob:F6R98_15500"/>